<sequence length="375" mass="44266">MKLKNEHKFMMDTRLLKIIGFYQLFNPRSPKLFGYNIFKCIAAIQIFIFTMTLFGLIVSIYCCLSDIIEGMRCFWLCVIGMVTIYKHSYIIYYSDIIWKCIQLTFAEGLSYKYYSRRIHENGRKKLELVLEFFIVLWFVNVLFWILTPFAVKNSYTIVKGRNEIYHYHLNIINVIYPVTDKFYNDNFTMFYTMECTIMFVWAHVTLIFDVFIIVICIATAYQLKAIEYSFNTLGNVKNQCMSNRMSIVRHDESKVLDVKILIKDQQKVVENMKYMHKIIQPVLFYQIASVSSLITLLSILQIMSNCFNGFSLLSPMNFKLFISISSEIFHTCFIYYLFSNVNEQFKRTAFTAISWCCQNDVSKPKNINGVTNLEN</sequence>
<dbReference type="OrthoDB" id="6617147at2759"/>
<organism evidence="2 3">
    <name type="scientific">Acyrthosiphon pisum</name>
    <name type="common">Pea aphid</name>
    <dbReference type="NCBI Taxonomy" id="7029"/>
    <lineage>
        <taxon>Eukaryota</taxon>
        <taxon>Metazoa</taxon>
        <taxon>Ecdysozoa</taxon>
        <taxon>Arthropoda</taxon>
        <taxon>Hexapoda</taxon>
        <taxon>Insecta</taxon>
        <taxon>Pterygota</taxon>
        <taxon>Neoptera</taxon>
        <taxon>Paraneoptera</taxon>
        <taxon>Hemiptera</taxon>
        <taxon>Sternorrhyncha</taxon>
        <taxon>Aphidomorpha</taxon>
        <taxon>Aphidoidea</taxon>
        <taxon>Aphididae</taxon>
        <taxon>Macrosiphini</taxon>
        <taxon>Acyrthosiphon</taxon>
    </lineage>
</organism>
<proteinExistence type="predicted"/>
<evidence type="ECO:0000313" key="2">
    <source>
        <dbReference type="EnsemblMetazoa" id="XP_003241633.3"/>
    </source>
</evidence>
<feature type="transmembrane region" description="Helical" evidence="1">
    <location>
        <begin position="126"/>
        <end position="146"/>
    </location>
</feature>
<keyword evidence="1" id="KW-0472">Membrane</keyword>
<dbReference type="GeneID" id="100569439"/>
<feature type="transmembrane region" description="Helical" evidence="1">
    <location>
        <begin position="33"/>
        <end position="61"/>
    </location>
</feature>
<feature type="transmembrane region" description="Helical" evidence="1">
    <location>
        <begin position="282"/>
        <end position="300"/>
    </location>
</feature>
<dbReference type="EnsemblMetazoa" id="XM_003241585.4">
    <property type="protein sequence ID" value="XP_003241633.3"/>
    <property type="gene ID" value="LOC100569439"/>
</dbReference>
<dbReference type="RefSeq" id="XP_003241633.3">
    <property type="nucleotide sequence ID" value="XM_003241585.4"/>
</dbReference>
<name>A0A8R1W4K1_ACYPI</name>
<evidence type="ECO:0000256" key="1">
    <source>
        <dbReference type="SAM" id="Phobius"/>
    </source>
</evidence>
<evidence type="ECO:0008006" key="4">
    <source>
        <dbReference type="Google" id="ProtNLM"/>
    </source>
</evidence>
<feature type="transmembrane region" description="Helical" evidence="1">
    <location>
        <begin position="198"/>
        <end position="221"/>
    </location>
</feature>
<keyword evidence="1" id="KW-0812">Transmembrane</keyword>
<dbReference type="Proteomes" id="UP000007819">
    <property type="component" value="Chromosome A1"/>
</dbReference>
<accession>A0A8R1W4K1</accession>
<keyword evidence="1" id="KW-1133">Transmembrane helix</keyword>
<dbReference type="KEGG" id="api:100569439"/>
<feature type="transmembrane region" description="Helical" evidence="1">
    <location>
        <begin position="320"/>
        <end position="338"/>
    </location>
</feature>
<feature type="transmembrane region" description="Helical" evidence="1">
    <location>
        <begin position="73"/>
        <end position="90"/>
    </location>
</feature>
<reference evidence="3" key="1">
    <citation type="submission" date="2010-06" db="EMBL/GenBank/DDBJ databases">
        <authorList>
            <person name="Jiang H."/>
            <person name="Abraham K."/>
            <person name="Ali S."/>
            <person name="Alsbrooks S.L."/>
            <person name="Anim B.N."/>
            <person name="Anosike U.S."/>
            <person name="Attaway T."/>
            <person name="Bandaranaike D.P."/>
            <person name="Battles P.K."/>
            <person name="Bell S.N."/>
            <person name="Bell A.V."/>
            <person name="Beltran B."/>
            <person name="Bickham C."/>
            <person name="Bustamante Y."/>
            <person name="Caleb T."/>
            <person name="Canada A."/>
            <person name="Cardenas V."/>
            <person name="Carter K."/>
            <person name="Chacko J."/>
            <person name="Chandrabose M.N."/>
            <person name="Chavez D."/>
            <person name="Chavez A."/>
            <person name="Chen L."/>
            <person name="Chu H.-S."/>
            <person name="Claassen K.J."/>
            <person name="Cockrell R."/>
            <person name="Collins M."/>
            <person name="Cooper J.A."/>
            <person name="Cree A."/>
            <person name="Curry S.M."/>
            <person name="Da Y."/>
            <person name="Dao M.D."/>
            <person name="Das B."/>
            <person name="Davila M.-L."/>
            <person name="Davy-Carroll L."/>
            <person name="Denson S."/>
            <person name="Dinh H."/>
            <person name="Ebong V.E."/>
            <person name="Edwards J.R."/>
            <person name="Egan A."/>
            <person name="El-Daye J."/>
            <person name="Escobedo L."/>
            <person name="Fernandez S."/>
            <person name="Fernando P.R."/>
            <person name="Flagg N."/>
            <person name="Forbes L.D."/>
            <person name="Fowler R.G."/>
            <person name="Fu Q."/>
            <person name="Gabisi R.A."/>
            <person name="Ganer J."/>
            <person name="Garbino Pronczuk A."/>
            <person name="Garcia R.M."/>
            <person name="Garner T."/>
            <person name="Garrett T.E."/>
            <person name="Gonzalez D.A."/>
            <person name="Hamid H."/>
            <person name="Hawkins E.S."/>
            <person name="Hirani K."/>
            <person name="Hogues M.E."/>
            <person name="Hollins B."/>
            <person name="Hsiao C.-H."/>
            <person name="Jabil R."/>
            <person name="James M.L."/>
            <person name="Jhangiani S.N."/>
            <person name="Johnson B."/>
            <person name="Johnson Q."/>
            <person name="Joshi V."/>
            <person name="Kalu J.B."/>
            <person name="Kam C."/>
            <person name="Kashfia A."/>
            <person name="Keebler J."/>
            <person name="Kisamo H."/>
            <person name="Kovar C.L."/>
            <person name="Lago L.A."/>
            <person name="Lai C.-Y."/>
            <person name="Laidlaw J."/>
            <person name="Lara F."/>
            <person name="Le T.-K."/>
            <person name="Lee S.L."/>
            <person name="Legall F.H."/>
            <person name="Lemon S.J."/>
            <person name="Lewis L.R."/>
            <person name="Li B."/>
            <person name="Liu Y."/>
            <person name="Liu Y.-S."/>
            <person name="Lopez J."/>
            <person name="Lozado R.J."/>
            <person name="Lu J."/>
            <person name="Madu R.C."/>
            <person name="Maheshwari M."/>
            <person name="Maheshwari R."/>
            <person name="Malloy K."/>
            <person name="Martinez E."/>
            <person name="Mathew T."/>
            <person name="Mercado I.C."/>
            <person name="Mercado C."/>
            <person name="Meyer B."/>
            <person name="Montgomery K."/>
            <person name="Morgan M.B."/>
            <person name="Munidasa M."/>
            <person name="Nazareth L.V."/>
            <person name="Nelson J."/>
            <person name="Ng B.M."/>
            <person name="Nguyen N.B."/>
            <person name="Nguyen P.Q."/>
            <person name="Nguyen T."/>
            <person name="Obregon M."/>
            <person name="Okwuonu G.O."/>
            <person name="Onwere C.G."/>
            <person name="Orozco G."/>
            <person name="Parra A."/>
            <person name="Patel S."/>
            <person name="Patil S."/>
            <person name="Perez A."/>
            <person name="Perez Y."/>
            <person name="Pham C."/>
            <person name="Primus E.L."/>
            <person name="Pu L.-L."/>
            <person name="Puazo M."/>
            <person name="Qin X."/>
            <person name="Quiroz J.B."/>
            <person name="Reese J."/>
            <person name="Richards S."/>
            <person name="Rives C.M."/>
            <person name="Robberts R."/>
            <person name="Ruiz S.J."/>
            <person name="Ruiz M.J."/>
            <person name="Santibanez J."/>
            <person name="Schneider B.W."/>
            <person name="Sisson I."/>
            <person name="Smith M."/>
            <person name="Sodergren E."/>
            <person name="Song X.-Z."/>
            <person name="Song B.B."/>
            <person name="Summersgill H."/>
            <person name="Thelus R."/>
            <person name="Thornton R.D."/>
            <person name="Trejos Z.Y."/>
            <person name="Usmani K."/>
            <person name="Vattathil S."/>
            <person name="Villasana D."/>
            <person name="Walker D.L."/>
            <person name="Wang S."/>
            <person name="Wang K."/>
            <person name="White C.S."/>
            <person name="Williams A.C."/>
            <person name="Williamson J."/>
            <person name="Wilson K."/>
            <person name="Woghiren I.O."/>
            <person name="Woodworth J.R."/>
            <person name="Worley K.C."/>
            <person name="Wright R.A."/>
            <person name="Wu W."/>
            <person name="Young L."/>
            <person name="Zhang L."/>
            <person name="Zhang J."/>
            <person name="Zhu Y."/>
            <person name="Muzny D.M."/>
            <person name="Weinstock G."/>
            <person name="Gibbs R.A."/>
        </authorList>
    </citation>
    <scope>NUCLEOTIDE SEQUENCE [LARGE SCALE GENOMIC DNA]</scope>
    <source>
        <strain evidence="3">LSR1</strain>
    </source>
</reference>
<reference evidence="2" key="2">
    <citation type="submission" date="2022-06" db="UniProtKB">
        <authorList>
            <consortium name="EnsemblMetazoa"/>
        </authorList>
    </citation>
    <scope>IDENTIFICATION</scope>
</reference>
<dbReference type="AlphaFoldDB" id="A0A8R1W4K1"/>
<keyword evidence="3" id="KW-1185">Reference proteome</keyword>
<evidence type="ECO:0000313" key="3">
    <source>
        <dbReference type="Proteomes" id="UP000007819"/>
    </source>
</evidence>
<protein>
    <recommendedName>
        <fullName evidence="4">Odorant receptor</fullName>
    </recommendedName>
</protein>